<evidence type="ECO:0000256" key="15">
    <source>
        <dbReference type="PIRSR" id="PIRSR000149-3"/>
    </source>
</evidence>
<evidence type="ECO:0000313" key="21">
    <source>
        <dbReference type="Proteomes" id="UP000655523"/>
    </source>
</evidence>
<dbReference type="RefSeq" id="WP_172161824.1">
    <property type="nucleotide sequence ID" value="NZ_WOEZ01000037.1"/>
</dbReference>
<dbReference type="CDD" id="cd18126">
    <property type="entry name" value="GAPDH_I_C"/>
    <property type="match status" value="1"/>
</dbReference>
<dbReference type="InterPro" id="IPR006424">
    <property type="entry name" value="Glyceraldehyde-3-P_DH_1"/>
</dbReference>
<evidence type="ECO:0000256" key="10">
    <source>
        <dbReference type="ARBA" id="ARBA00023027"/>
    </source>
</evidence>
<evidence type="ECO:0000256" key="9">
    <source>
        <dbReference type="ARBA" id="ARBA00023002"/>
    </source>
</evidence>
<feature type="site" description="Activates thiol group during catalysis" evidence="16">
    <location>
        <position position="179"/>
    </location>
</feature>
<dbReference type="SUPFAM" id="SSF55347">
    <property type="entry name" value="Glyceraldehyde-3-phosphate dehydrogenase-like, C-terminal domain"/>
    <property type="match status" value="1"/>
</dbReference>
<evidence type="ECO:0000256" key="11">
    <source>
        <dbReference type="ARBA" id="ARBA00023152"/>
    </source>
</evidence>
<evidence type="ECO:0000256" key="3">
    <source>
        <dbReference type="ARBA" id="ARBA00004869"/>
    </source>
</evidence>
<dbReference type="InterPro" id="IPR020830">
    <property type="entry name" value="GlycerAld_3-P_DH_AS"/>
</dbReference>
<keyword evidence="10 15" id="KW-0520">NAD</keyword>
<feature type="binding site" evidence="14">
    <location>
        <begin position="211"/>
        <end position="212"/>
    </location>
    <ligand>
        <name>D-glyceraldehyde 3-phosphate</name>
        <dbReference type="ChEBI" id="CHEBI:59776"/>
    </ligand>
</feature>
<dbReference type="Proteomes" id="UP000655523">
    <property type="component" value="Unassembled WGS sequence"/>
</dbReference>
<dbReference type="InterPro" id="IPR036291">
    <property type="entry name" value="NAD(P)-bd_dom_sf"/>
</dbReference>
<accession>A0A972NKR2</accession>
<dbReference type="Pfam" id="PF02800">
    <property type="entry name" value="Gp_dh_C"/>
    <property type="match status" value="1"/>
</dbReference>
<feature type="binding site" evidence="14">
    <location>
        <begin position="151"/>
        <end position="153"/>
    </location>
    <ligand>
        <name>D-glyceraldehyde 3-phosphate</name>
        <dbReference type="ChEBI" id="CHEBI:59776"/>
    </ligand>
</feature>
<dbReference type="GO" id="GO:0006006">
    <property type="term" value="P:glucose metabolic process"/>
    <property type="evidence" value="ECO:0007669"/>
    <property type="project" value="InterPro"/>
</dbReference>
<dbReference type="EMBL" id="WOEZ01000037">
    <property type="protein sequence ID" value="NPT54399.1"/>
    <property type="molecule type" value="Genomic_DNA"/>
</dbReference>
<dbReference type="InterPro" id="IPR020828">
    <property type="entry name" value="GlycerAld_3-P_DH_NAD(P)-bd"/>
</dbReference>
<dbReference type="GO" id="GO:0004365">
    <property type="term" value="F:glyceraldehyde-3-phosphate dehydrogenase (NAD+) (phosphorylating) activity"/>
    <property type="evidence" value="ECO:0007669"/>
    <property type="project" value="UniProtKB-EC"/>
</dbReference>
<name>A0A972NKR2_9BURK</name>
<dbReference type="PANTHER" id="PTHR10836">
    <property type="entry name" value="GLYCERALDEHYDE 3-PHOSPHATE DEHYDROGENASE"/>
    <property type="match status" value="1"/>
</dbReference>
<keyword evidence="7" id="KW-0963">Cytoplasm</keyword>
<evidence type="ECO:0000256" key="8">
    <source>
        <dbReference type="ARBA" id="ARBA00022741"/>
    </source>
</evidence>
<evidence type="ECO:0000256" key="14">
    <source>
        <dbReference type="PIRSR" id="PIRSR000149-2"/>
    </source>
</evidence>
<feature type="binding site" evidence="15">
    <location>
        <position position="316"/>
    </location>
    <ligand>
        <name>NAD(+)</name>
        <dbReference type="ChEBI" id="CHEBI:57540"/>
    </ligand>
</feature>
<evidence type="ECO:0000256" key="1">
    <source>
        <dbReference type="ARBA" id="ARBA00003501"/>
    </source>
</evidence>
<evidence type="ECO:0000256" key="18">
    <source>
        <dbReference type="RuleBase" id="RU361160"/>
    </source>
</evidence>
<dbReference type="FunFam" id="3.40.50.720:FF:000001">
    <property type="entry name" value="Glyceraldehyde-3-phosphate dehydrogenase"/>
    <property type="match status" value="1"/>
</dbReference>
<gene>
    <name evidence="20" type="primary">gap</name>
    <name evidence="20" type="ORF">GNZ13_07185</name>
</gene>
<evidence type="ECO:0000256" key="2">
    <source>
        <dbReference type="ARBA" id="ARBA00004496"/>
    </source>
</evidence>
<dbReference type="FunFam" id="3.30.360.10:FF:000010">
    <property type="entry name" value="Glyceraldehyde-3-phosphate dehydrogenase"/>
    <property type="match status" value="1"/>
</dbReference>
<dbReference type="Gene3D" id="3.40.50.720">
    <property type="entry name" value="NAD(P)-binding Rossmann-like Domain"/>
    <property type="match status" value="1"/>
</dbReference>
<reference evidence="20 21" key="1">
    <citation type="submission" date="2019-11" db="EMBL/GenBank/DDBJ databases">
        <title>Metabolism of dissolved organic matter in forest soils.</title>
        <authorList>
            <person name="Cyle K.T."/>
            <person name="Wilhelm R.C."/>
            <person name="Martinez C.E."/>
        </authorList>
    </citation>
    <scope>NUCLEOTIDE SEQUENCE [LARGE SCALE GENOMIC DNA]</scope>
    <source>
        <strain evidence="20 21">5N</strain>
    </source>
</reference>
<dbReference type="Pfam" id="PF00044">
    <property type="entry name" value="Gp_dh_N"/>
    <property type="match status" value="1"/>
</dbReference>
<evidence type="ECO:0000313" key="20">
    <source>
        <dbReference type="EMBL" id="NPT54399.1"/>
    </source>
</evidence>
<evidence type="ECO:0000256" key="17">
    <source>
        <dbReference type="RuleBase" id="RU000397"/>
    </source>
</evidence>
<feature type="binding site" evidence="15">
    <location>
        <position position="36"/>
    </location>
    <ligand>
        <name>NAD(+)</name>
        <dbReference type="ChEBI" id="CHEBI:57540"/>
    </ligand>
</feature>
<feature type="active site" description="Nucleophile" evidence="13">
    <location>
        <position position="152"/>
    </location>
</feature>
<evidence type="ECO:0000256" key="16">
    <source>
        <dbReference type="PIRSR" id="PIRSR000149-4"/>
    </source>
</evidence>
<evidence type="ECO:0000256" key="13">
    <source>
        <dbReference type="PIRSR" id="PIRSR000149-1"/>
    </source>
</evidence>
<feature type="domain" description="Glyceraldehyde 3-phosphate dehydrogenase NAD(P) binding" evidence="19">
    <location>
        <begin position="3"/>
        <end position="152"/>
    </location>
</feature>
<proteinExistence type="inferred from homology"/>
<feature type="binding site" evidence="14">
    <location>
        <position position="234"/>
    </location>
    <ligand>
        <name>D-glyceraldehyde 3-phosphate</name>
        <dbReference type="ChEBI" id="CHEBI:59776"/>
    </ligand>
</feature>
<dbReference type="CDD" id="cd05214">
    <property type="entry name" value="GAPDH_I_N"/>
    <property type="match status" value="1"/>
</dbReference>
<dbReference type="PANTHER" id="PTHR10836:SF76">
    <property type="entry name" value="GLYCERALDEHYDE-3-PHOSPHATE DEHYDROGENASE-RELATED"/>
    <property type="match status" value="1"/>
</dbReference>
<sequence length="334" mass="35966">MTIKIGINGFGRIGRMVFRAAVQNFADDVEIVGINDLLEPDYLAYMLKYDSVHGRFKGKVVVDGNTLVINNKKVRLTAIKNPAELRWDEVGAEVVIESTGLFLTKETAEAHLKAGAKKVIMSAPSKDDTPMFVYGVNHTSYAGQAIISNASCTTNCLAPVAKVLNDTWGIKRGLMTTVHAATATQKTVDGPSNKDWRGGRGILENIIPSTTGAAKAVGVVIPELNNKLTGMAFRVPTSDVSVVDLTVELNKEASYAEICAAMKAASEGSMSGVLGYTEDKVVATDFRGEPCTSVFDAEAGIALDRTFVKIVAWYDNEWGYSNKCVEMARVLGRS</sequence>
<feature type="binding site" evidence="15">
    <location>
        <position position="122"/>
    </location>
    <ligand>
        <name>NAD(+)</name>
        <dbReference type="ChEBI" id="CHEBI:57540"/>
    </ligand>
</feature>
<comment type="subunit">
    <text evidence="5">Homotetramer.</text>
</comment>
<comment type="similarity">
    <text evidence="4 17">Belongs to the glyceraldehyde-3-phosphate dehydrogenase family.</text>
</comment>
<dbReference type="GO" id="GO:0051287">
    <property type="term" value="F:NAD binding"/>
    <property type="evidence" value="ECO:0007669"/>
    <property type="project" value="InterPro"/>
</dbReference>
<keyword evidence="8 15" id="KW-0547">Nucleotide-binding</keyword>
<dbReference type="GO" id="GO:0050661">
    <property type="term" value="F:NADP binding"/>
    <property type="evidence" value="ECO:0007669"/>
    <property type="project" value="InterPro"/>
</dbReference>
<dbReference type="SUPFAM" id="SSF51735">
    <property type="entry name" value="NAD(P)-binding Rossmann-fold domains"/>
    <property type="match status" value="1"/>
</dbReference>
<dbReference type="PRINTS" id="PR00078">
    <property type="entry name" value="G3PDHDRGNASE"/>
</dbReference>
<dbReference type="InterPro" id="IPR020829">
    <property type="entry name" value="GlycerAld_3-P_DH_cat"/>
</dbReference>
<dbReference type="Gene3D" id="3.30.360.10">
    <property type="entry name" value="Dihydrodipicolinate Reductase, domain 2"/>
    <property type="match status" value="1"/>
</dbReference>
<dbReference type="NCBIfam" id="TIGR01534">
    <property type="entry name" value="GAPDH-I"/>
    <property type="match status" value="1"/>
</dbReference>
<dbReference type="PIRSF" id="PIRSF000149">
    <property type="entry name" value="GAP_DH"/>
    <property type="match status" value="1"/>
</dbReference>
<dbReference type="AlphaFoldDB" id="A0A972NKR2"/>
<keyword evidence="21" id="KW-1185">Reference proteome</keyword>
<evidence type="ECO:0000256" key="6">
    <source>
        <dbReference type="ARBA" id="ARBA00021022"/>
    </source>
</evidence>
<dbReference type="GO" id="GO:0005737">
    <property type="term" value="C:cytoplasm"/>
    <property type="evidence" value="ECO:0007669"/>
    <property type="project" value="UniProtKB-SubCell"/>
</dbReference>
<comment type="function">
    <text evidence="1">Catalyzes the oxidative phosphorylation of glyceraldehyde 3-phosphate (G3P) to 1,3-bisphosphoglycerate (BPG) using the cofactor NAD. The first reaction step involves the formation of a hemiacetal intermediate between G3P and a cysteine residue, and this hemiacetal intermediate is then oxidized to a thioester, with concomitant reduction of NAD to NADH. The reduced NADH is then exchanged with the second NAD, and the thioester is attacked by a nucleophilic inorganic phosphate to produce BPG.</text>
</comment>
<evidence type="ECO:0000256" key="7">
    <source>
        <dbReference type="ARBA" id="ARBA00022490"/>
    </source>
</evidence>
<organism evidence="20 21">
    <name type="scientific">Paraburkholderia elongata</name>
    <dbReference type="NCBI Taxonomy" id="2675747"/>
    <lineage>
        <taxon>Bacteria</taxon>
        <taxon>Pseudomonadati</taxon>
        <taxon>Pseudomonadota</taxon>
        <taxon>Betaproteobacteria</taxon>
        <taxon>Burkholderiales</taxon>
        <taxon>Burkholderiaceae</taxon>
        <taxon>Paraburkholderia</taxon>
    </lineage>
</organism>
<dbReference type="GO" id="GO:0006096">
    <property type="term" value="P:glycolytic process"/>
    <property type="evidence" value="ECO:0007669"/>
    <property type="project" value="UniProtKB-KW"/>
</dbReference>
<evidence type="ECO:0000259" key="19">
    <source>
        <dbReference type="SMART" id="SM00846"/>
    </source>
</evidence>
<evidence type="ECO:0000256" key="5">
    <source>
        <dbReference type="ARBA" id="ARBA00011881"/>
    </source>
</evidence>
<comment type="caution">
    <text evidence="20">The sequence shown here is derived from an EMBL/GenBank/DDBJ whole genome shotgun (WGS) entry which is preliminary data.</text>
</comment>
<dbReference type="PROSITE" id="PS00071">
    <property type="entry name" value="GAPDH"/>
    <property type="match status" value="1"/>
</dbReference>
<evidence type="ECO:0000256" key="12">
    <source>
        <dbReference type="ARBA" id="ARBA00047698"/>
    </source>
</evidence>
<comment type="pathway">
    <text evidence="3">Carbohydrate degradation; glycolysis; pyruvate from D-glyceraldehyde 3-phosphate: step 1/5.</text>
</comment>
<feature type="binding site" evidence="14">
    <location>
        <position position="182"/>
    </location>
    <ligand>
        <name>D-glyceraldehyde 3-phosphate</name>
        <dbReference type="ChEBI" id="CHEBI:59776"/>
    </ligand>
</feature>
<feature type="binding site" evidence="15">
    <location>
        <begin position="12"/>
        <end position="13"/>
    </location>
    <ligand>
        <name>NAD(+)</name>
        <dbReference type="ChEBI" id="CHEBI:57540"/>
    </ligand>
</feature>
<comment type="subcellular location">
    <subcellularLocation>
        <location evidence="2">Cytoplasm</location>
    </subcellularLocation>
</comment>
<keyword evidence="11" id="KW-0324">Glycolysis</keyword>
<evidence type="ECO:0000256" key="4">
    <source>
        <dbReference type="ARBA" id="ARBA00007406"/>
    </source>
</evidence>
<dbReference type="InterPro" id="IPR020831">
    <property type="entry name" value="GlycerAld/Erythrose_P_DH"/>
</dbReference>
<protein>
    <recommendedName>
        <fullName evidence="6 18">Glyceraldehyde-3-phosphate dehydrogenase</fullName>
        <ecNumber evidence="18">1.2.1.-</ecNumber>
    </recommendedName>
</protein>
<dbReference type="EC" id="1.2.1.-" evidence="18"/>
<comment type="catalytic activity">
    <reaction evidence="12">
        <text>D-glyceraldehyde 3-phosphate + phosphate + NAD(+) = (2R)-3-phospho-glyceroyl phosphate + NADH + H(+)</text>
        <dbReference type="Rhea" id="RHEA:10300"/>
        <dbReference type="ChEBI" id="CHEBI:15378"/>
        <dbReference type="ChEBI" id="CHEBI:43474"/>
        <dbReference type="ChEBI" id="CHEBI:57540"/>
        <dbReference type="ChEBI" id="CHEBI:57604"/>
        <dbReference type="ChEBI" id="CHEBI:57945"/>
        <dbReference type="ChEBI" id="CHEBI:59776"/>
        <dbReference type="EC" id="1.2.1.12"/>
    </reaction>
</comment>
<keyword evidence="9 18" id="KW-0560">Oxidoreductase</keyword>
<dbReference type="SMART" id="SM00846">
    <property type="entry name" value="Gp_dh_N"/>
    <property type="match status" value="1"/>
</dbReference>